<comment type="caution">
    <text evidence="9">The sequence shown here is derived from an EMBL/GenBank/DDBJ whole genome shotgun (WGS) entry which is preliminary data.</text>
</comment>
<feature type="transmembrane region" description="Helical" evidence="8">
    <location>
        <begin position="293"/>
        <end position="324"/>
    </location>
</feature>
<dbReference type="InterPro" id="IPR003445">
    <property type="entry name" value="Cat_transpt"/>
</dbReference>
<feature type="transmembrane region" description="Helical" evidence="8">
    <location>
        <begin position="223"/>
        <end position="242"/>
    </location>
</feature>
<feature type="transmembrane region" description="Helical" evidence="8">
    <location>
        <begin position="71"/>
        <end position="102"/>
    </location>
</feature>
<keyword evidence="7 8" id="KW-0472">Membrane</keyword>
<dbReference type="GO" id="GO:0005886">
    <property type="term" value="C:plasma membrane"/>
    <property type="evidence" value="ECO:0007669"/>
    <property type="project" value="UniProtKB-SubCell"/>
</dbReference>
<reference evidence="9 10" key="1">
    <citation type="submission" date="2018-10" db="EMBL/GenBank/DDBJ databases">
        <title>Genomic Encyclopedia of Type Strains, Phase IV (KMG-IV): sequencing the most valuable type-strain genomes for metagenomic binning, comparative biology and taxonomic classification.</title>
        <authorList>
            <person name="Goeker M."/>
        </authorList>
    </citation>
    <scope>NUCLEOTIDE SEQUENCE [LARGE SCALE GENOMIC DNA]</scope>
    <source>
        <strain evidence="9 10">DSM 22008</strain>
    </source>
</reference>
<proteinExistence type="predicted"/>
<feature type="transmembrane region" description="Helical" evidence="8">
    <location>
        <begin position="38"/>
        <end position="59"/>
    </location>
</feature>
<evidence type="ECO:0000256" key="5">
    <source>
        <dbReference type="ARBA" id="ARBA00022989"/>
    </source>
</evidence>
<feature type="transmembrane region" description="Helical" evidence="8">
    <location>
        <begin position="12"/>
        <end position="32"/>
    </location>
</feature>
<keyword evidence="6" id="KW-0406">Ion transport</keyword>
<evidence type="ECO:0000313" key="10">
    <source>
        <dbReference type="Proteomes" id="UP000282211"/>
    </source>
</evidence>
<evidence type="ECO:0000256" key="4">
    <source>
        <dbReference type="ARBA" id="ARBA00022692"/>
    </source>
</evidence>
<feature type="transmembrane region" description="Helical" evidence="8">
    <location>
        <begin position="186"/>
        <end position="211"/>
    </location>
</feature>
<feature type="transmembrane region" description="Helical" evidence="8">
    <location>
        <begin position="155"/>
        <end position="174"/>
    </location>
</feature>
<dbReference type="RefSeq" id="WP_233345359.1">
    <property type="nucleotide sequence ID" value="NZ_RBII01000001.1"/>
</dbReference>
<protein>
    <submittedName>
        <fullName evidence="9">Trk system potassium uptake protein TrkH</fullName>
    </submittedName>
</protein>
<evidence type="ECO:0000256" key="1">
    <source>
        <dbReference type="ARBA" id="ARBA00004651"/>
    </source>
</evidence>
<evidence type="ECO:0000313" key="9">
    <source>
        <dbReference type="EMBL" id="RKQ71191.1"/>
    </source>
</evidence>
<evidence type="ECO:0000256" key="2">
    <source>
        <dbReference type="ARBA" id="ARBA00022448"/>
    </source>
</evidence>
<dbReference type="GO" id="GO:0008324">
    <property type="term" value="F:monoatomic cation transmembrane transporter activity"/>
    <property type="evidence" value="ECO:0007669"/>
    <property type="project" value="InterPro"/>
</dbReference>
<evidence type="ECO:0000256" key="8">
    <source>
        <dbReference type="SAM" id="Phobius"/>
    </source>
</evidence>
<dbReference type="PANTHER" id="PTHR32024:SF1">
    <property type="entry name" value="KTR SYSTEM POTASSIUM UPTAKE PROTEIN B"/>
    <property type="match status" value="1"/>
</dbReference>
<dbReference type="PANTHER" id="PTHR32024">
    <property type="entry name" value="TRK SYSTEM POTASSIUM UPTAKE PROTEIN TRKG-RELATED"/>
    <property type="match status" value="1"/>
</dbReference>
<evidence type="ECO:0000256" key="3">
    <source>
        <dbReference type="ARBA" id="ARBA00022475"/>
    </source>
</evidence>
<dbReference type="EMBL" id="RBII01000001">
    <property type="protein sequence ID" value="RKQ71191.1"/>
    <property type="molecule type" value="Genomic_DNA"/>
</dbReference>
<feature type="transmembrane region" description="Helical" evidence="8">
    <location>
        <begin position="398"/>
        <end position="422"/>
    </location>
</feature>
<organism evidence="9 10">
    <name type="scientific">Litorimonas taeanensis</name>
    <dbReference type="NCBI Taxonomy" id="568099"/>
    <lineage>
        <taxon>Bacteria</taxon>
        <taxon>Pseudomonadati</taxon>
        <taxon>Pseudomonadota</taxon>
        <taxon>Alphaproteobacteria</taxon>
        <taxon>Maricaulales</taxon>
        <taxon>Robiginitomaculaceae</taxon>
    </lineage>
</organism>
<keyword evidence="5 8" id="KW-1133">Transmembrane helix</keyword>
<dbReference type="InParanoid" id="A0A420WJI5"/>
<dbReference type="Pfam" id="PF02386">
    <property type="entry name" value="TrkH"/>
    <property type="match status" value="1"/>
</dbReference>
<accession>A0A420WJI5</accession>
<keyword evidence="10" id="KW-1185">Reference proteome</keyword>
<sequence length="439" mass="46977">MRQCLNLPAPALMALLYLSWITVGALLLMLPVASTDGITWSDAFFTATSAVTVTGLVVVDTGTAFTTFGQGVLMLLIQLGGMGLMTFAVLVLSSLGMQIGLAQLQFLREEMGLASLGGLLNIVWVVFRVVLVCELIGMAIMAFVFVPEFGWREGLWLAAFHSISAFNNAGFSLFSNSLMEYVDSPLIIFTISVQFIVAGLGFAVLSDILVYGKWQKFSLHTRLMLVGTLSLILISCLGYGILEWNNPETLGSLASPGERMNAIWFEAVTPRTAGFNAMNTAAMQDSTTLMTMVLMVIGGGSTSTAGGIKVTTAVVLLLATIAFFRNSGRMKAFGYSVGLQQGLKVMALLTISLFVVLTGLFLIVATHEIDFLTAAFEVTSAFGTVGLSQGATGELNDFGRAIICLIMFLGRLGPLTLGFFLASKTKPRIQYPEGTIYLG</sequence>
<gene>
    <name evidence="9" type="ORF">DES40_0504</name>
</gene>
<keyword evidence="3" id="KW-1003">Cell membrane</keyword>
<evidence type="ECO:0000256" key="6">
    <source>
        <dbReference type="ARBA" id="ARBA00023065"/>
    </source>
</evidence>
<feature type="transmembrane region" description="Helical" evidence="8">
    <location>
        <begin position="345"/>
        <end position="365"/>
    </location>
</feature>
<keyword evidence="4 8" id="KW-0812">Transmembrane</keyword>
<dbReference type="AlphaFoldDB" id="A0A420WJI5"/>
<keyword evidence="2" id="KW-0813">Transport</keyword>
<comment type="subcellular location">
    <subcellularLocation>
        <location evidence="1">Cell membrane</location>
        <topology evidence="1">Multi-pass membrane protein</topology>
    </subcellularLocation>
</comment>
<evidence type="ECO:0000256" key="7">
    <source>
        <dbReference type="ARBA" id="ARBA00023136"/>
    </source>
</evidence>
<name>A0A420WJI5_9PROT</name>
<dbReference type="GO" id="GO:0030001">
    <property type="term" value="P:metal ion transport"/>
    <property type="evidence" value="ECO:0007669"/>
    <property type="project" value="UniProtKB-ARBA"/>
</dbReference>
<feature type="transmembrane region" description="Helical" evidence="8">
    <location>
        <begin position="122"/>
        <end position="146"/>
    </location>
</feature>
<dbReference type="Proteomes" id="UP000282211">
    <property type="component" value="Unassembled WGS sequence"/>
</dbReference>